<reference evidence="4" key="2">
    <citation type="submission" date="2021-08" db="EMBL/GenBank/DDBJ databases">
        <authorList>
            <person name="Tani A."/>
            <person name="Ola A."/>
            <person name="Ogura Y."/>
            <person name="Katsura K."/>
            <person name="Hayashi T."/>
        </authorList>
    </citation>
    <scope>NUCLEOTIDE SEQUENCE</scope>
    <source>
        <strain evidence="4">DSM 23632</strain>
    </source>
</reference>
<reference evidence="4" key="1">
    <citation type="journal article" date="2021" name="Front. Microbiol.">
        <title>Comprehensive Comparative Genomics and Phenotyping of Methylobacterium Species.</title>
        <authorList>
            <person name="Alessa O."/>
            <person name="Ogura Y."/>
            <person name="Fujitani Y."/>
            <person name="Takami H."/>
            <person name="Hayashi T."/>
            <person name="Sahin N."/>
            <person name="Tani A."/>
        </authorList>
    </citation>
    <scope>NUCLEOTIDE SEQUENCE</scope>
    <source>
        <strain evidence="4">DSM 23632</strain>
    </source>
</reference>
<dbReference type="Pfam" id="PF05532">
    <property type="entry name" value="CsbD"/>
    <property type="match status" value="1"/>
</dbReference>
<accession>A0ABQ4TZI8</accession>
<evidence type="ECO:0000259" key="3">
    <source>
        <dbReference type="Pfam" id="PF05532"/>
    </source>
</evidence>
<dbReference type="Gene3D" id="1.10.1470.10">
    <property type="entry name" value="YjbJ"/>
    <property type="match status" value="1"/>
</dbReference>
<sequence>MSRPPASTSTEQVKGSVKEAIGKLTGDIRMQAEGRAQKRSPKSDVKPGTTRRS</sequence>
<dbReference type="SUPFAM" id="SSF69047">
    <property type="entry name" value="Hypothetical protein YjbJ"/>
    <property type="match status" value="1"/>
</dbReference>
<comment type="similarity">
    <text evidence="1">Belongs to the UPF0337 (CsbD) family.</text>
</comment>
<dbReference type="EMBL" id="BPRB01000154">
    <property type="protein sequence ID" value="GJE60670.1"/>
    <property type="molecule type" value="Genomic_DNA"/>
</dbReference>
<evidence type="ECO:0000313" key="4">
    <source>
        <dbReference type="EMBL" id="GJE60670.1"/>
    </source>
</evidence>
<gene>
    <name evidence="4" type="ORF">MPOCJGCO_2784</name>
</gene>
<keyword evidence="5" id="KW-1185">Reference proteome</keyword>
<feature type="compositionally biased region" description="Polar residues" evidence="2">
    <location>
        <begin position="1"/>
        <end position="13"/>
    </location>
</feature>
<evidence type="ECO:0000256" key="1">
    <source>
        <dbReference type="ARBA" id="ARBA00009129"/>
    </source>
</evidence>
<feature type="region of interest" description="Disordered" evidence="2">
    <location>
        <begin position="1"/>
        <end position="53"/>
    </location>
</feature>
<dbReference type="RefSeq" id="WP_238183284.1">
    <property type="nucleotide sequence ID" value="NZ_BPRB01000154.1"/>
</dbReference>
<protein>
    <recommendedName>
        <fullName evidence="3">CsbD-like domain-containing protein</fullName>
    </recommendedName>
</protein>
<comment type="caution">
    <text evidence="4">The sequence shown here is derived from an EMBL/GenBank/DDBJ whole genome shotgun (WGS) entry which is preliminary data.</text>
</comment>
<evidence type="ECO:0000313" key="5">
    <source>
        <dbReference type="Proteomes" id="UP001055057"/>
    </source>
</evidence>
<organism evidence="4 5">
    <name type="scientific">Methylobacterium trifolii</name>
    <dbReference type="NCBI Taxonomy" id="1003092"/>
    <lineage>
        <taxon>Bacteria</taxon>
        <taxon>Pseudomonadati</taxon>
        <taxon>Pseudomonadota</taxon>
        <taxon>Alphaproteobacteria</taxon>
        <taxon>Hyphomicrobiales</taxon>
        <taxon>Methylobacteriaceae</taxon>
        <taxon>Methylobacterium</taxon>
    </lineage>
</organism>
<feature type="domain" description="CsbD-like" evidence="3">
    <location>
        <begin position="10"/>
        <end position="38"/>
    </location>
</feature>
<feature type="compositionally biased region" description="Basic and acidic residues" evidence="2">
    <location>
        <begin position="30"/>
        <end position="45"/>
    </location>
</feature>
<dbReference type="InterPro" id="IPR036629">
    <property type="entry name" value="YjbJ_sf"/>
</dbReference>
<dbReference type="Proteomes" id="UP001055057">
    <property type="component" value="Unassembled WGS sequence"/>
</dbReference>
<name>A0ABQ4TZI8_9HYPH</name>
<proteinExistence type="inferred from homology"/>
<evidence type="ECO:0000256" key="2">
    <source>
        <dbReference type="SAM" id="MobiDB-lite"/>
    </source>
</evidence>
<dbReference type="InterPro" id="IPR008462">
    <property type="entry name" value="CsbD"/>
</dbReference>